<comment type="similarity">
    <text evidence="1">Belongs to the ABC transporter superfamily.</text>
</comment>
<evidence type="ECO:0000256" key="4">
    <source>
        <dbReference type="ARBA" id="ARBA00022840"/>
    </source>
</evidence>
<dbReference type="SUPFAM" id="SSF52540">
    <property type="entry name" value="P-loop containing nucleoside triphosphate hydrolases"/>
    <property type="match status" value="1"/>
</dbReference>
<dbReference type="EMBL" id="QGDQ01000021">
    <property type="protein sequence ID" value="PWJ51184.1"/>
    <property type="molecule type" value="Genomic_DNA"/>
</dbReference>
<reference evidence="6 7" key="1">
    <citation type="submission" date="2018-03" db="EMBL/GenBank/DDBJ databases">
        <title>Genomic Encyclopedia of Archaeal and Bacterial Type Strains, Phase II (KMG-II): from individual species to whole genera.</title>
        <authorList>
            <person name="Goeker M."/>
        </authorList>
    </citation>
    <scope>NUCLEOTIDE SEQUENCE [LARGE SCALE GENOMIC DNA]</scope>
    <source>
        <strain evidence="6 7">DSM 44889</strain>
    </source>
</reference>
<name>A0A316A390_9ACTN</name>
<dbReference type="Proteomes" id="UP000245469">
    <property type="component" value="Unassembled WGS sequence"/>
</dbReference>
<evidence type="ECO:0000256" key="2">
    <source>
        <dbReference type="ARBA" id="ARBA00022448"/>
    </source>
</evidence>
<evidence type="ECO:0000313" key="7">
    <source>
        <dbReference type="Proteomes" id="UP000245469"/>
    </source>
</evidence>
<dbReference type="SMART" id="SM00382">
    <property type="entry name" value="AAA"/>
    <property type="match status" value="1"/>
</dbReference>
<evidence type="ECO:0000256" key="3">
    <source>
        <dbReference type="ARBA" id="ARBA00022741"/>
    </source>
</evidence>
<comment type="caution">
    <text evidence="6">The sequence shown here is derived from an EMBL/GenBank/DDBJ whole genome shotgun (WGS) entry which is preliminary data.</text>
</comment>
<proteinExistence type="inferred from homology"/>
<dbReference type="Pfam" id="PF00005">
    <property type="entry name" value="ABC_tran"/>
    <property type="match status" value="1"/>
</dbReference>
<dbReference type="PROSITE" id="PS00211">
    <property type="entry name" value="ABC_TRANSPORTER_1"/>
    <property type="match status" value="1"/>
</dbReference>
<dbReference type="GO" id="GO:0005524">
    <property type="term" value="F:ATP binding"/>
    <property type="evidence" value="ECO:0007669"/>
    <property type="project" value="UniProtKB-KW"/>
</dbReference>
<keyword evidence="7" id="KW-1185">Reference proteome</keyword>
<sequence>MSDLAVQTQGLTKRFGRVQAVTDVDLRVTEGDRYGFLGPNGSGKTATVRMLLGLVLPTAGRVRVLGGRVPQDAARVLPQVGAMVEGPAAIGHLSGRANLRLLDAAVPTPGGRRTRRRRVEDALEALGLAQVGRRPVRAYSLGMRQRLGIASALVRRPRLLVLDEPTNGLDPQGIALVTDLLLQLSAQGTTLLVSSHLLSEVEHLCTRVGVMDRGHLVVQDDVDALRAPTGRLLVTLAVRDQDDDDGARAAALAGQLLGSRLLESPVPAPDPGAAGVRLVVADAGDVVGDLVRGGLAVREAVVERRTLTDVVLSRTTAVGEGMGA</sequence>
<keyword evidence="3" id="KW-0547">Nucleotide-binding</keyword>
<keyword evidence="4 6" id="KW-0067">ATP-binding</keyword>
<dbReference type="PANTHER" id="PTHR43335">
    <property type="entry name" value="ABC TRANSPORTER, ATP-BINDING PROTEIN"/>
    <property type="match status" value="1"/>
</dbReference>
<dbReference type="PANTHER" id="PTHR43335:SF4">
    <property type="entry name" value="ABC TRANSPORTER, ATP-BINDING PROTEIN"/>
    <property type="match status" value="1"/>
</dbReference>
<accession>A0A316A390</accession>
<dbReference type="InterPro" id="IPR003593">
    <property type="entry name" value="AAA+_ATPase"/>
</dbReference>
<feature type="domain" description="ABC transporter" evidence="5">
    <location>
        <begin position="6"/>
        <end position="238"/>
    </location>
</feature>
<evidence type="ECO:0000256" key="1">
    <source>
        <dbReference type="ARBA" id="ARBA00005417"/>
    </source>
</evidence>
<keyword evidence="2" id="KW-0813">Transport</keyword>
<dbReference type="InterPro" id="IPR003439">
    <property type="entry name" value="ABC_transporter-like_ATP-bd"/>
</dbReference>
<dbReference type="RefSeq" id="WP_211319626.1">
    <property type="nucleotide sequence ID" value="NZ_QGDQ01000021.1"/>
</dbReference>
<dbReference type="GO" id="GO:0016887">
    <property type="term" value="F:ATP hydrolysis activity"/>
    <property type="evidence" value="ECO:0007669"/>
    <property type="project" value="InterPro"/>
</dbReference>
<organism evidence="6 7">
    <name type="scientific">Quadrisphaera granulorum</name>
    <dbReference type="NCBI Taxonomy" id="317664"/>
    <lineage>
        <taxon>Bacteria</taxon>
        <taxon>Bacillati</taxon>
        <taxon>Actinomycetota</taxon>
        <taxon>Actinomycetes</taxon>
        <taxon>Kineosporiales</taxon>
        <taxon>Kineosporiaceae</taxon>
        <taxon>Quadrisphaera</taxon>
    </lineage>
</organism>
<evidence type="ECO:0000259" key="5">
    <source>
        <dbReference type="PROSITE" id="PS50893"/>
    </source>
</evidence>
<dbReference type="Gene3D" id="3.40.50.300">
    <property type="entry name" value="P-loop containing nucleotide triphosphate hydrolases"/>
    <property type="match status" value="1"/>
</dbReference>
<dbReference type="AlphaFoldDB" id="A0A316A390"/>
<gene>
    <name evidence="6" type="ORF">BXY45_12161</name>
</gene>
<evidence type="ECO:0000313" key="6">
    <source>
        <dbReference type="EMBL" id="PWJ51184.1"/>
    </source>
</evidence>
<dbReference type="InterPro" id="IPR027417">
    <property type="entry name" value="P-loop_NTPase"/>
</dbReference>
<dbReference type="InterPro" id="IPR017871">
    <property type="entry name" value="ABC_transporter-like_CS"/>
</dbReference>
<dbReference type="PROSITE" id="PS50893">
    <property type="entry name" value="ABC_TRANSPORTER_2"/>
    <property type="match status" value="1"/>
</dbReference>
<protein>
    <submittedName>
        <fullName evidence="6">ABC-2 type transport system ATP-binding protein</fullName>
    </submittedName>
</protein>